<dbReference type="EMBL" id="HBKP01024392">
    <property type="protein sequence ID" value="CAE2239575.1"/>
    <property type="molecule type" value="Transcribed_RNA"/>
</dbReference>
<protein>
    <submittedName>
        <fullName evidence="1">Uncharacterized protein</fullName>
    </submittedName>
</protein>
<sequence length="141" mass="15924">MAYDLQLNSSMPVHYQIMTNQDTKASNGKKHIFHPTNTIDTMAAQTKMKKQQLLLRKAEGNQDDGICKNRECSNPSGYASKPNSIYCSTKCQSREQNLRQGRVKNARKPGSPPMNLTIKKKLQTDNTLSASYKLKINFLLC</sequence>
<reference evidence="1" key="1">
    <citation type="submission" date="2021-01" db="EMBL/GenBank/DDBJ databases">
        <authorList>
            <person name="Corre E."/>
            <person name="Pelletier E."/>
            <person name="Niang G."/>
            <person name="Scheremetjew M."/>
            <person name="Finn R."/>
            <person name="Kale V."/>
            <person name="Holt S."/>
            <person name="Cochrane G."/>
            <person name="Meng A."/>
            <person name="Brown T."/>
            <person name="Cohen L."/>
        </authorList>
    </citation>
    <scope>NUCLEOTIDE SEQUENCE</scope>
    <source>
        <strain evidence="1">DIVA3 518/3/11/1/6</strain>
    </source>
</reference>
<proteinExistence type="predicted"/>
<name>A0A7S4ITY2_9EUKA</name>
<accession>A0A7S4ITY2</accession>
<dbReference type="AlphaFoldDB" id="A0A7S4ITY2"/>
<organism evidence="1">
    <name type="scientific">Vannella robusta</name>
    <dbReference type="NCBI Taxonomy" id="1487602"/>
    <lineage>
        <taxon>Eukaryota</taxon>
        <taxon>Amoebozoa</taxon>
        <taxon>Discosea</taxon>
        <taxon>Flabellinia</taxon>
        <taxon>Vannellidae</taxon>
        <taxon>Vannella</taxon>
    </lineage>
</organism>
<gene>
    <name evidence="1" type="ORF">VSP0166_LOCUS17009</name>
</gene>
<evidence type="ECO:0000313" key="1">
    <source>
        <dbReference type="EMBL" id="CAE2239575.1"/>
    </source>
</evidence>